<protein>
    <submittedName>
        <fullName evidence="1">Uncharacterized protein</fullName>
    </submittedName>
</protein>
<organism evidence="1 2">
    <name type="scientific">Heterodera schachtii</name>
    <name type="common">Sugarbeet cyst nematode worm</name>
    <name type="synonym">Tylenchus schachtii</name>
    <dbReference type="NCBI Taxonomy" id="97005"/>
    <lineage>
        <taxon>Eukaryota</taxon>
        <taxon>Metazoa</taxon>
        <taxon>Ecdysozoa</taxon>
        <taxon>Nematoda</taxon>
        <taxon>Chromadorea</taxon>
        <taxon>Rhabditida</taxon>
        <taxon>Tylenchina</taxon>
        <taxon>Tylenchomorpha</taxon>
        <taxon>Tylenchoidea</taxon>
        <taxon>Heteroderidae</taxon>
        <taxon>Heteroderinae</taxon>
        <taxon>Heterodera</taxon>
    </lineage>
</organism>
<accession>A0ABD2J0T6</accession>
<dbReference type="EMBL" id="JBICCN010000222">
    <property type="protein sequence ID" value="KAL3085729.1"/>
    <property type="molecule type" value="Genomic_DNA"/>
</dbReference>
<dbReference type="Proteomes" id="UP001620645">
    <property type="component" value="Unassembled WGS sequence"/>
</dbReference>
<name>A0ABD2J0T6_HETSC</name>
<gene>
    <name evidence="1" type="ORF">niasHS_009670</name>
</gene>
<proteinExistence type="predicted"/>
<comment type="caution">
    <text evidence="1">The sequence shown here is derived from an EMBL/GenBank/DDBJ whole genome shotgun (WGS) entry which is preliminary data.</text>
</comment>
<keyword evidence="2" id="KW-1185">Reference proteome</keyword>
<evidence type="ECO:0000313" key="1">
    <source>
        <dbReference type="EMBL" id="KAL3085729.1"/>
    </source>
</evidence>
<evidence type="ECO:0000313" key="2">
    <source>
        <dbReference type="Proteomes" id="UP001620645"/>
    </source>
</evidence>
<reference evidence="1 2" key="1">
    <citation type="submission" date="2024-10" db="EMBL/GenBank/DDBJ databases">
        <authorList>
            <person name="Kim D."/>
        </authorList>
    </citation>
    <scope>NUCLEOTIDE SEQUENCE [LARGE SCALE GENOMIC DNA]</scope>
    <source>
        <strain evidence="1">Taebaek</strain>
    </source>
</reference>
<dbReference type="AlphaFoldDB" id="A0ABD2J0T6"/>
<sequence>MKQSILSKASWVFVSEELQKMFFSNGQTKEVENEIKNLHQRLYEDENLCWLKTIMEGNHWRRDQIFHFAEIVRLDLMKTIVIATQCANISSSGSAEKIQREMHAIGIMLQEISSHIATWIEKKLDERQLASICPEYYCIQLSDINGINAFVVRYQEGQYDKALNAFAWFDESMQLKMQALIESWQYYNASQPLSTLVNQMKEKIEAFADPDLYANVVNLRTWMFFKKATATLGLMCVRSRPNKE</sequence>